<dbReference type="InterPro" id="IPR036383">
    <property type="entry name" value="TSP1_rpt_sf"/>
</dbReference>
<name>A4RXI9_OSTLU</name>
<dbReference type="STRING" id="436017.A4RXI9"/>
<dbReference type="InterPro" id="IPR000884">
    <property type="entry name" value="TSP1_rpt"/>
</dbReference>
<dbReference type="Proteomes" id="UP000001568">
    <property type="component" value="Chromosome 5"/>
</dbReference>
<dbReference type="Gene3D" id="2.20.100.10">
    <property type="entry name" value="Thrombospondin type-1 (TSP1) repeat"/>
    <property type="match status" value="1"/>
</dbReference>
<keyword evidence="4" id="KW-1185">Reference proteome</keyword>
<feature type="region of interest" description="Disordered" evidence="1">
    <location>
        <begin position="662"/>
        <end position="703"/>
    </location>
</feature>
<dbReference type="EMBL" id="CP000585">
    <property type="protein sequence ID" value="ABO96052.1"/>
    <property type="molecule type" value="Genomic_DNA"/>
</dbReference>
<dbReference type="OrthoDB" id="4473401at2759"/>
<dbReference type="Gramene" id="ABO96052">
    <property type="protein sequence ID" value="ABO96052"/>
    <property type="gene ID" value="OSTLU_24559"/>
</dbReference>
<organism evidence="3 4">
    <name type="scientific">Ostreococcus lucimarinus (strain CCE9901)</name>
    <dbReference type="NCBI Taxonomy" id="436017"/>
    <lineage>
        <taxon>Eukaryota</taxon>
        <taxon>Viridiplantae</taxon>
        <taxon>Chlorophyta</taxon>
        <taxon>Mamiellophyceae</taxon>
        <taxon>Mamiellales</taxon>
        <taxon>Bathycoccaceae</taxon>
        <taxon>Ostreococcus</taxon>
    </lineage>
</organism>
<accession>A4RXI9</accession>
<protein>
    <submittedName>
        <fullName evidence="3">Uncharacterized protein</fullName>
    </submittedName>
</protein>
<dbReference type="PROSITE" id="PS50092">
    <property type="entry name" value="TSP1"/>
    <property type="match status" value="1"/>
</dbReference>
<gene>
    <name evidence="3" type="ORF">OSTLU_24559</name>
</gene>
<reference evidence="3 4" key="1">
    <citation type="journal article" date="2007" name="Proc. Natl. Acad. Sci. U.S.A.">
        <title>The tiny eukaryote Ostreococcus provides genomic insights into the paradox of plankton speciation.</title>
        <authorList>
            <person name="Palenik B."/>
            <person name="Grimwood J."/>
            <person name="Aerts A."/>
            <person name="Rouze P."/>
            <person name="Salamov A."/>
            <person name="Putnam N."/>
            <person name="Dupont C."/>
            <person name="Jorgensen R."/>
            <person name="Derelle E."/>
            <person name="Rombauts S."/>
            <person name="Zhou K."/>
            <person name="Otillar R."/>
            <person name="Merchant S.S."/>
            <person name="Podell S."/>
            <person name="Gaasterland T."/>
            <person name="Napoli C."/>
            <person name="Gendler K."/>
            <person name="Manuell A."/>
            <person name="Tai V."/>
            <person name="Vallon O."/>
            <person name="Piganeau G."/>
            <person name="Jancek S."/>
            <person name="Heijde M."/>
            <person name="Jabbari K."/>
            <person name="Bowler C."/>
            <person name="Lohr M."/>
            <person name="Robbens S."/>
            <person name="Werner G."/>
            <person name="Dubchak I."/>
            <person name="Pazour G.J."/>
            <person name="Ren Q."/>
            <person name="Paulsen I."/>
            <person name="Delwiche C."/>
            <person name="Schmutz J."/>
            <person name="Rokhsar D."/>
            <person name="Van de Peer Y."/>
            <person name="Moreau H."/>
            <person name="Grigoriev I.V."/>
        </authorList>
    </citation>
    <scope>NUCLEOTIDE SEQUENCE [LARGE SCALE GENOMIC DNA]</scope>
    <source>
        <strain evidence="3 4">CCE9901</strain>
    </source>
</reference>
<dbReference type="KEGG" id="olu:OSTLU_24559"/>
<feature type="compositionally biased region" description="Basic and acidic residues" evidence="1">
    <location>
        <begin position="662"/>
        <end position="691"/>
    </location>
</feature>
<keyword evidence="2" id="KW-0472">Membrane</keyword>
<dbReference type="SUPFAM" id="SSF82895">
    <property type="entry name" value="TSP-1 type 1 repeat"/>
    <property type="match status" value="1"/>
</dbReference>
<evidence type="ECO:0000256" key="2">
    <source>
        <dbReference type="SAM" id="Phobius"/>
    </source>
</evidence>
<proteinExistence type="predicted"/>
<evidence type="ECO:0000313" key="3">
    <source>
        <dbReference type="EMBL" id="ABO96052.1"/>
    </source>
</evidence>
<keyword evidence="2" id="KW-0812">Transmembrane</keyword>
<dbReference type="RefSeq" id="XP_001417759.1">
    <property type="nucleotide sequence ID" value="XM_001417722.1"/>
</dbReference>
<sequence>MDVSVFATIDARSGDGGDAGAATRALAVVDDRADATDARRARGVAMTRGGALWSMTQVYAMLLVVVVGYNATASAFRGRRLDLSPEGMMLAGGVDPATVARYNATHGAAFGYGANAQRTSAVATRWRHVTRYAIRGSFNAAAGAAVGAVSQSARLARGSVRLLVPALERLGLGAIVDAVAIVSSTATSSVRNMVWLVMFASTPVVDFTLLPLYDFVLDGLEPLYQTFFTGTMDFFEDMTFNLEQNLATVLDARLLSVIRRPMRIFLNPFKWPRALYDAFIRPAYEFCAYPELFDALDEPVRPIVKRTYGDRCRASAWGDWTKCSMQCGSGFRVRVNHCGKKQYERCVGAGVVGCDGVCDSGLRTDCNGMCGGKALLDKCAVCGGNNAAIGCDGKCFSGMREDTVGNCCHAATITASGMCGEGDNLPAHLKAAAAAARAKATSAKKNVSLVRRFINFVKATLRFALKAVLAVLRVVAFAIRFVSATVTFTLHTLFSSASLKLVGTLTACYMAIGVVDKKAQKNVGQFIREVVPFMDEDAKDESRVVGAFSKAQAAKTPKEKIEVFVKDLIESFKRAGDVPGSIAHYLSWLCKRLYGVIVVVSPFILQFLRDASYENVVSARAQMAKKHEEAENIKRQNEELARRIEQEVRADEERERLMSEAAKVREEAAKAEREAAEREQARQEEMARLTEAEAQAKTQLEEERKRATNILEQERAQAKARLAAEEARLKEEAERIKREAALKQAELERERQAERERLVREEAELKERLAEEEAKAKSHRFDEEEALKVRLAELEERMKERSDVIKRLEAADVEVKKAEVSQMTNRATSAAVRLETAENELDSMAKRIITFEKANMGKKYALQSKRAMADAKEYCGLLSDFFVRNDEHLKAEEELSIITKYRDLSNDAPAALVARLEDVSEVPIAISKRFNFLLKYRARRNAIIVLSKLSARHPEDAVRRKCFAALNKITRSSTFGLIVSARCAALPNALMAMVEWASLGEERITEDNAPWEAMELVHNLVSSRRMKRSEVLRRHLAGGLFGRCILAVVKLVPHIPSFQGMILGTLWQLMRASGYDATLQNALVADGIIRHILDCKSYAKQNSEVARVFCGCALALAMNNEPVQKQMFDKKWPARIVKILSLHQAIDYKGEFTTLNDWLSSNA</sequence>
<dbReference type="Pfam" id="PF00090">
    <property type="entry name" value="TSP_1"/>
    <property type="match status" value="1"/>
</dbReference>
<dbReference type="AlphaFoldDB" id="A4RXI9"/>
<feature type="transmembrane region" description="Helical" evidence="2">
    <location>
        <begin position="51"/>
        <end position="71"/>
    </location>
</feature>
<keyword evidence="2" id="KW-1133">Transmembrane helix</keyword>
<dbReference type="HOGENOM" id="CLU_275008_0_0_1"/>
<evidence type="ECO:0000256" key="1">
    <source>
        <dbReference type="SAM" id="MobiDB-lite"/>
    </source>
</evidence>
<evidence type="ECO:0000313" key="4">
    <source>
        <dbReference type="Proteomes" id="UP000001568"/>
    </source>
</evidence>
<dbReference type="GeneID" id="5001832"/>